<evidence type="ECO:0000256" key="2">
    <source>
        <dbReference type="ARBA" id="ARBA00022485"/>
    </source>
</evidence>
<feature type="compositionally biased region" description="Polar residues" evidence="4">
    <location>
        <begin position="483"/>
        <end position="505"/>
    </location>
</feature>
<dbReference type="OrthoDB" id="10253113at2759"/>
<dbReference type="EMBL" id="LAVV01001076">
    <property type="protein sequence ID" value="KNZ63833.1"/>
    <property type="molecule type" value="Genomic_DNA"/>
</dbReference>
<evidence type="ECO:0000256" key="1">
    <source>
        <dbReference type="ARBA" id="ARBA00006596"/>
    </source>
</evidence>
<feature type="compositionally biased region" description="Basic residues" evidence="4">
    <location>
        <begin position="417"/>
        <end position="426"/>
    </location>
</feature>
<dbReference type="STRING" id="27349.A0A0L6VT08"/>
<dbReference type="GO" id="GO:0051539">
    <property type="term" value="F:4 iron, 4 sulfur cluster binding"/>
    <property type="evidence" value="ECO:0007669"/>
    <property type="project" value="UniProtKB-KW"/>
</dbReference>
<comment type="caution">
    <text evidence="6">The sequence shown here is derived from an EMBL/GenBank/DDBJ whole genome shotgun (WGS) entry which is preliminary data.</text>
</comment>
<evidence type="ECO:0000256" key="3">
    <source>
        <dbReference type="ARBA" id="ARBA00023014"/>
    </source>
</evidence>
<dbReference type="SUPFAM" id="SSF53920">
    <property type="entry name" value="Fe-only hydrogenase"/>
    <property type="match status" value="1"/>
</dbReference>
<feature type="region of interest" description="Disordered" evidence="4">
    <location>
        <begin position="483"/>
        <end position="509"/>
    </location>
</feature>
<reference evidence="6 7" key="1">
    <citation type="submission" date="2015-08" db="EMBL/GenBank/DDBJ databases">
        <title>Next Generation Sequencing and Analysis of the Genome of Puccinia sorghi L Schw, the Causal Agent of Maize Common Rust.</title>
        <authorList>
            <person name="Rochi L."/>
            <person name="Burguener G."/>
            <person name="Darino M."/>
            <person name="Turjanski A."/>
            <person name="Kreff E."/>
            <person name="Dieguez M.J."/>
            <person name="Sacco F."/>
        </authorList>
    </citation>
    <scope>NUCLEOTIDE SEQUENCE [LARGE SCALE GENOMIC DNA]</scope>
    <source>
        <strain evidence="6 7">RO10H11247</strain>
    </source>
</reference>
<protein>
    <recommendedName>
        <fullName evidence="5">Iron hydrogenase large subunit C-terminal domain-containing protein</fullName>
    </recommendedName>
</protein>
<dbReference type="AlphaFoldDB" id="A0A0L6VT08"/>
<dbReference type="Pfam" id="PF02906">
    <property type="entry name" value="Fe_hyd_lg_C"/>
    <property type="match status" value="1"/>
</dbReference>
<dbReference type="InterPro" id="IPR050340">
    <property type="entry name" value="Cytosolic_Fe-S_CAF"/>
</dbReference>
<dbReference type="Proteomes" id="UP000037035">
    <property type="component" value="Unassembled WGS sequence"/>
</dbReference>
<comment type="similarity">
    <text evidence="1">Belongs to the NARF family.</text>
</comment>
<organism evidence="6 7">
    <name type="scientific">Puccinia sorghi</name>
    <dbReference type="NCBI Taxonomy" id="27349"/>
    <lineage>
        <taxon>Eukaryota</taxon>
        <taxon>Fungi</taxon>
        <taxon>Dikarya</taxon>
        <taxon>Basidiomycota</taxon>
        <taxon>Pucciniomycotina</taxon>
        <taxon>Pucciniomycetes</taxon>
        <taxon>Pucciniales</taxon>
        <taxon>Pucciniaceae</taxon>
        <taxon>Puccinia</taxon>
    </lineage>
</organism>
<keyword evidence="2" id="KW-0408">Iron</keyword>
<dbReference type="VEuPathDB" id="FungiDB:VP01_1096g5"/>
<keyword evidence="2" id="KW-0479">Metal-binding</keyword>
<evidence type="ECO:0000259" key="5">
    <source>
        <dbReference type="Pfam" id="PF02906"/>
    </source>
</evidence>
<name>A0A0L6VT08_9BASI</name>
<evidence type="ECO:0000313" key="6">
    <source>
        <dbReference type="EMBL" id="KNZ63833.1"/>
    </source>
</evidence>
<feature type="domain" description="Iron hydrogenase large subunit C-terminal" evidence="5">
    <location>
        <begin position="100"/>
        <end position="454"/>
    </location>
</feature>
<proteinExistence type="inferred from homology"/>
<gene>
    <name evidence="6" type="ORF">VP01_1096g5</name>
</gene>
<dbReference type="PANTHER" id="PTHR11615">
    <property type="entry name" value="NITRATE, FORMATE, IRON DEHYDROGENASE"/>
    <property type="match status" value="1"/>
</dbReference>
<dbReference type="Gene3D" id="3.40.950.10">
    <property type="entry name" value="Fe-only Hydrogenase (Larger Subunit), Chain L, domain 3"/>
    <property type="match status" value="1"/>
</dbReference>
<evidence type="ECO:0000313" key="7">
    <source>
        <dbReference type="Proteomes" id="UP000037035"/>
    </source>
</evidence>
<dbReference type="Gene3D" id="3.40.50.1780">
    <property type="match status" value="1"/>
</dbReference>
<sequence length="569" mass="62675">MTTTTTNSLNLIDLNDYLGPSQLCTKPNIPTQQPQAPISNTQIQLDDHPLVTAPLPKAQITLNDCLACSGCITSSESILVSLQSVKEVLKELQKPNRYPVLSISSHSLASFAAYNQLDSIPTAFQVLKKYFIQTHKFALVLDTNFSQRLHLLESQREFKNRTHNNVGGSGKATPLLASSCPAWICYAEKTQGKNGILEMISRVKSAQQIQGALLKSSRFAASVGLSSVEQIYHVCVMSCYDKKLEASRSDFVSKEGIKDVDCVLTTREVQDMIEQDGFDILQAAQEPPPSEPSLVVENHPHQVGIPIWVHHPPPVGSSSGGYLFNLLRASIPSHDDVGGKDIMDRLRLTVDRKRGSDYVEYRLQLVQSPSHQGHDNTQDEPTEHIETLFYGALFYGFKNLQNLIRKIAPSTAASTRPRARIAMGRRRKEEGGEGGQSYDFVEVMACPSGCVNGGGQIPPGASSAAPTSKQWIAKLDQVYFNSVSPSDPSDGQVQPPDQQLTSTAPTHDDPARLAHTLNGAHQLDSHEHAYIQSWLKAWGFLSDQARRDRTFLTSYRAVEPESNGFAVQW</sequence>
<keyword evidence="2" id="KW-0004">4Fe-4S</keyword>
<dbReference type="InterPro" id="IPR004108">
    <property type="entry name" value="Fe_hydrogenase_lsu_C"/>
</dbReference>
<feature type="region of interest" description="Disordered" evidence="4">
    <location>
        <begin position="414"/>
        <end position="436"/>
    </location>
</feature>
<evidence type="ECO:0000256" key="4">
    <source>
        <dbReference type="SAM" id="MobiDB-lite"/>
    </source>
</evidence>
<accession>A0A0L6VT08</accession>
<dbReference type="InterPro" id="IPR009016">
    <property type="entry name" value="Fe_hydrogenase"/>
</dbReference>
<keyword evidence="3" id="KW-0411">Iron-sulfur</keyword>
<keyword evidence="7" id="KW-1185">Reference proteome</keyword>